<dbReference type="Pfam" id="PF12762">
    <property type="entry name" value="DDE_Tnp_IS1595"/>
    <property type="match status" value="1"/>
</dbReference>
<dbReference type="InterPro" id="IPR024445">
    <property type="entry name" value="Tnp_ISXO2-like"/>
</dbReference>
<evidence type="ECO:0000259" key="1">
    <source>
        <dbReference type="SMART" id="SM01126"/>
    </source>
</evidence>
<evidence type="ECO:0000313" key="2">
    <source>
        <dbReference type="Proteomes" id="UP000694888"/>
    </source>
</evidence>
<dbReference type="SMART" id="SM01126">
    <property type="entry name" value="DDE_Tnp_IS1595"/>
    <property type="match status" value="1"/>
</dbReference>
<dbReference type="GeneID" id="106011202"/>
<accession>A0ABM0ZVL3</accession>
<keyword evidence="2" id="KW-1185">Reference proteome</keyword>
<dbReference type="InterPro" id="IPR053164">
    <property type="entry name" value="IS1016-like_transposase"/>
</dbReference>
<sequence>MECGRLVGANFSVEVDEAKLGKHKFNRERVVDGQSVFGGICRKTECFFVPVQGRTQETLFSPVKKHVAPGTIIYSYCFKSYECLEQEGFRHLTVSHKENFVDPHTGTLNQYNGIYLVGSGSLRSSHTQKQHFAAYRRNIFDTGRTPMLVCMLPEFQ</sequence>
<gene>
    <name evidence="3" type="primary">LOC106011202</name>
</gene>
<reference evidence="3" key="1">
    <citation type="submission" date="2025-08" db="UniProtKB">
        <authorList>
            <consortium name="RefSeq"/>
        </authorList>
    </citation>
    <scope>IDENTIFICATION</scope>
</reference>
<protein>
    <submittedName>
        <fullName evidence="3">Uncharacterized protein LOC106011202</fullName>
    </submittedName>
</protein>
<organism evidence="2 3">
    <name type="scientific">Aplysia californica</name>
    <name type="common">California sea hare</name>
    <dbReference type="NCBI Taxonomy" id="6500"/>
    <lineage>
        <taxon>Eukaryota</taxon>
        <taxon>Metazoa</taxon>
        <taxon>Spiralia</taxon>
        <taxon>Lophotrochozoa</taxon>
        <taxon>Mollusca</taxon>
        <taxon>Gastropoda</taxon>
        <taxon>Heterobranchia</taxon>
        <taxon>Euthyneura</taxon>
        <taxon>Tectipleura</taxon>
        <taxon>Aplysiida</taxon>
        <taxon>Aplysioidea</taxon>
        <taxon>Aplysiidae</taxon>
        <taxon>Aplysia</taxon>
    </lineage>
</organism>
<dbReference type="RefSeq" id="XP_012935456.2">
    <property type="nucleotide sequence ID" value="XM_013080002.2"/>
</dbReference>
<dbReference type="Proteomes" id="UP000694888">
    <property type="component" value="Unplaced"/>
</dbReference>
<feature type="domain" description="ISXO2-like transposase" evidence="1">
    <location>
        <begin position="5"/>
        <end position="138"/>
    </location>
</feature>
<dbReference type="PANTHER" id="PTHR47163:SF2">
    <property type="entry name" value="SI:DKEY-17M8.2"/>
    <property type="match status" value="1"/>
</dbReference>
<name>A0ABM0ZVL3_APLCA</name>
<dbReference type="PANTHER" id="PTHR47163">
    <property type="entry name" value="DDE_TNP_IS1595 DOMAIN-CONTAINING PROTEIN"/>
    <property type="match status" value="1"/>
</dbReference>
<proteinExistence type="predicted"/>
<evidence type="ECO:0000313" key="3">
    <source>
        <dbReference type="RefSeq" id="XP_012935456.2"/>
    </source>
</evidence>